<name>Q1JXH7_DESA6</name>
<gene>
    <name evidence="2" type="ORF">Dace_0763</name>
</gene>
<dbReference type="Gene3D" id="2.40.160.20">
    <property type="match status" value="1"/>
</dbReference>
<feature type="chain" id="PRO_5004192278" evidence="1">
    <location>
        <begin position="23"/>
        <end position="187"/>
    </location>
</feature>
<evidence type="ECO:0000313" key="2">
    <source>
        <dbReference type="EMBL" id="EAT14985.1"/>
    </source>
</evidence>
<keyword evidence="1" id="KW-0732">Signal</keyword>
<evidence type="ECO:0000256" key="1">
    <source>
        <dbReference type="SAM" id="SignalP"/>
    </source>
</evidence>
<dbReference type="Proteomes" id="UP000005695">
    <property type="component" value="Unassembled WGS sequence"/>
</dbReference>
<dbReference type="OrthoDB" id="9810217at2"/>
<comment type="caution">
    <text evidence="2">The sequence shown here is derived from an EMBL/GenBank/DDBJ whole genome shotgun (WGS) entry which is preliminary data.</text>
</comment>
<dbReference type="Pfam" id="PF09411">
    <property type="entry name" value="PagL"/>
    <property type="match status" value="1"/>
</dbReference>
<organism evidence="2 3">
    <name type="scientific">Desulfuromonas acetoxidans (strain DSM 684 / 11070)</name>
    <dbReference type="NCBI Taxonomy" id="281689"/>
    <lineage>
        <taxon>Bacteria</taxon>
        <taxon>Pseudomonadati</taxon>
        <taxon>Thermodesulfobacteriota</taxon>
        <taxon>Desulfuromonadia</taxon>
        <taxon>Desulfuromonadales</taxon>
        <taxon>Desulfuromonadaceae</taxon>
        <taxon>Desulfuromonas</taxon>
    </lineage>
</organism>
<protein>
    <submittedName>
        <fullName evidence="2">Uncharacterized protein</fullName>
    </submittedName>
</protein>
<dbReference type="InterPro" id="IPR018550">
    <property type="entry name" value="Lipid-A_deacylase-rel"/>
</dbReference>
<dbReference type="AlphaFoldDB" id="Q1JXH7"/>
<reference evidence="2" key="1">
    <citation type="submission" date="2006-05" db="EMBL/GenBank/DDBJ databases">
        <title>Annotation of the draft genome assembly of Desulfuromonas acetoxidans DSM 684.</title>
        <authorList>
            <consortium name="US DOE Joint Genome Institute (JGI-ORNL)"/>
            <person name="Larimer F."/>
            <person name="Land M."/>
            <person name="Hauser L."/>
        </authorList>
    </citation>
    <scope>NUCLEOTIDE SEQUENCE [LARGE SCALE GENOMIC DNA]</scope>
    <source>
        <strain evidence="2">DSM 684</strain>
    </source>
</reference>
<feature type="signal peptide" evidence="1">
    <location>
        <begin position="1"/>
        <end position="22"/>
    </location>
</feature>
<dbReference type="InterPro" id="IPR011250">
    <property type="entry name" value="OMP/PagP_B-barrel"/>
</dbReference>
<accession>Q1JXH7</accession>
<sequence length="187" mass="20652">MTRVSVTLVLLALLSLPSLSQAEESVWNKAHWAATANLANSYSPGNEIQFGQLGLSAEWNYAQIWAHRAPQKLKFKLEGAAGLASTPHCRAIISANMLAVYPLEPLTCCGLRPFIEAGIGLIYTDYQIEDQGLRINFNPLLGIGGEFSSLNGQRWFVSARLHHVSNGELHRDNHGINSVMFQVGRYF</sequence>
<keyword evidence="3" id="KW-1185">Reference proteome</keyword>
<dbReference type="EMBL" id="AAEW02000015">
    <property type="protein sequence ID" value="EAT14985.1"/>
    <property type="molecule type" value="Genomic_DNA"/>
</dbReference>
<proteinExistence type="predicted"/>
<dbReference type="RefSeq" id="WP_006001849.1">
    <property type="nucleotide sequence ID" value="NZ_AAEW02000015.1"/>
</dbReference>
<dbReference type="SUPFAM" id="SSF56925">
    <property type="entry name" value="OMPA-like"/>
    <property type="match status" value="1"/>
</dbReference>
<reference evidence="2" key="2">
    <citation type="submission" date="2006-05" db="EMBL/GenBank/DDBJ databases">
        <title>Sequencing of the draft genome and assembly of Desulfuromonas acetoxidans DSM 684.</title>
        <authorList>
            <consortium name="US DOE Joint Genome Institute (JGI-PGF)"/>
            <person name="Copeland A."/>
            <person name="Lucas S."/>
            <person name="Lapidus A."/>
            <person name="Barry K."/>
            <person name="Detter J.C."/>
            <person name="Glavina del Rio T."/>
            <person name="Hammon N."/>
            <person name="Israni S."/>
            <person name="Dalin E."/>
            <person name="Tice H."/>
            <person name="Bruce D."/>
            <person name="Pitluck S."/>
            <person name="Richardson P."/>
        </authorList>
    </citation>
    <scope>NUCLEOTIDE SEQUENCE [LARGE SCALE GENOMIC DNA]</scope>
    <source>
        <strain evidence="2">DSM 684</strain>
    </source>
</reference>
<evidence type="ECO:0000313" key="3">
    <source>
        <dbReference type="Proteomes" id="UP000005695"/>
    </source>
</evidence>